<accession>A0A1H7N382</accession>
<evidence type="ECO:0000313" key="3">
    <source>
        <dbReference type="Proteomes" id="UP000199506"/>
    </source>
</evidence>
<evidence type="ECO:0000256" key="1">
    <source>
        <dbReference type="SAM" id="Phobius"/>
    </source>
</evidence>
<protein>
    <submittedName>
        <fullName evidence="2">Uncharacterized protein</fullName>
    </submittedName>
</protein>
<evidence type="ECO:0000313" key="2">
    <source>
        <dbReference type="EMBL" id="SEL18096.1"/>
    </source>
</evidence>
<organism evidence="2 3">
    <name type="scientific">Methanobrevibacter gottschalkii</name>
    <dbReference type="NCBI Taxonomy" id="190974"/>
    <lineage>
        <taxon>Archaea</taxon>
        <taxon>Methanobacteriati</taxon>
        <taxon>Methanobacteriota</taxon>
        <taxon>Methanomada group</taxon>
        <taxon>Methanobacteria</taxon>
        <taxon>Methanobacteriales</taxon>
        <taxon>Methanobacteriaceae</taxon>
        <taxon>Methanobrevibacter</taxon>
    </lineage>
</organism>
<dbReference type="Proteomes" id="UP000199506">
    <property type="component" value="Unassembled WGS sequence"/>
</dbReference>
<sequence length="310" mass="35814">MNNIVIYFLKLFICLIIIVVIMRLWSKNQEKIFFINSRKVAFPSQLFYKTDDGRYLAYWPKDYRGRKSTLQSRNSLIGKFTEEWVCKLFGRLIVDDDLYLVKQAIIPSLGITSRSPVDLVISTANRKILKASEVKVIFEVKMSIVWNWQYFDDSNNVVEIGDFRTHQGKPSFTRSDSILKAIGKCIGIRVSSFESSKIPIVVIGNAPLSNGFCKKADHLKRVGVIQGFWSLNPFPLNHGNTRKTTPYGGYIRFNNTSELKRNLDNLFSQDLNFFSGMENPKTLGKYIEIANNENNYEDKGLKFLKLIRRY</sequence>
<dbReference type="EMBL" id="FOAK01000011">
    <property type="protein sequence ID" value="SEL18096.1"/>
    <property type="molecule type" value="Genomic_DNA"/>
</dbReference>
<feature type="transmembrane region" description="Helical" evidence="1">
    <location>
        <begin position="6"/>
        <end position="25"/>
    </location>
</feature>
<reference evidence="2 3" key="1">
    <citation type="submission" date="2016-10" db="EMBL/GenBank/DDBJ databases">
        <authorList>
            <person name="de Groot N.N."/>
        </authorList>
    </citation>
    <scope>NUCLEOTIDE SEQUENCE [LARGE SCALE GENOMIC DNA]</scope>
    <source>
        <strain evidence="2 3">DSM 11978</strain>
    </source>
</reference>
<keyword evidence="1" id="KW-0472">Membrane</keyword>
<keyword evidence="1" id="KW-0812">Transmembrane</keyword>
<dbReference type="AlphaFoldDB" id="A0A1H7N382"/>
<keyword evidence="1" id="KW-1133">Transmembrane helix</keyword>
<dbReference type="STRING" id="190974.SAMN05216439_0127"/>
<proteinExistence type="predicted"/>
<name>A0A1H7N382_9EURY</name>
<gene>
    <name evidence="2" type="ORF">SAMN05216439_0127</name>
</gene>